<keyword evidence="3 8" id="KW-1003">Cell membrane</keyword>
<comment type="similarity">
    <text evidence="8">Belongs to the MenA family. Type 1 subfamily.</text>
</comment>
<dbReference type="EMBL" id="JAHXRF010000008">
    <property type="protein sequence ID" value="MBW4865580.1"/>
    <property type="molecule type" value="Genomic_DNA"/>
</dbReference>
<evidence type="ECO:0000256" key="5">
    <source>
        <dbReference type="ARBA" id="ARBA00022692"/>
    </source>
</evidence>
<feature type="transmembrane region" description="Helical" evidence="8">
    <location>
        <begin position="21"/>
        <end position="39"/>
    </location>
</feature>
<comment type="function">
    <text evidence="8">Conversion of 1,4-dihydroxy-2-naphthoate (DHNA) to demethylmenaquinone (DMK).</text>
</comment>
<accession>A0AAW4NQ39</accession>
<feature type="transmembrane region" description="Helical" evidence="8">
    <location>
        <begin position="252"/>
        <end position="269"/>
    </location>
</feature>
<keyword evidence="5 8" id="KW-0812">Transmembrane</keyword>
<dbReference type="NCBIfam" id="TIGR00751">
    <property type="entry name" value="menA"/>
    <property type="match status" value="1"/>
</dbReference>
<dbReference type="GO" id="GO:0046428">
    <property type="term" value="F:1,4-dihydroxy-2-naphthoate polyprenyltransferase activity"/>
    <property type="evidence" value="ECO:0007669"/>
    <property type="project" value="UniProtKB-UniRule"/>
</dbReference>
<dbReference type="PIRSF" id="PIRSF005355">
    <property type="entry name" value="UBIAD1"/>
    <property type="match status" value="1"/>
</dbReference>
<evidence type="ECO:0000313" key="11">
    <source>
        <dbReference type="Proteomes" id="UP001196873"/>
    </source>
</evidence>
<dbReference type="AlphaFoldDB" id="A0AAW4NQ39"/>
<dbReference type="Proteomes" id="UP001196873">
    <property type="component" value="Unassembled WGS sequence"/>
</dbReference>
<dbReference type="Pfam" id="PF01040">
    <property type="entry name" value="UbiA"/>
    <property type="match status" value="1"/>
</dbReference>
<dbReference type="InterPro" id="IPR000537">
    <property type="entry name" value="UbiA_prenyltransferase"/>
</dbReference>
<dbReference type="EC" id="2.5.1.74" evidence="8 9"/>
<sequence>MDENNIKINSFKAWFLASRPKTLIGAIVPVAIGVSLAFNQTGIELFSFIPAILCLLFASIMQIDANFINDYFDYKRGNDKSEVRLGPKRACTEGWITSSAMKKAIIITTILACAIGSPLIIYGGYEMVLVGILCVAFCFLYTTKLSYLGLGDLLVLIFFGIVPTCLSYYVTMPRSERNIPLEVFIASLACGFIINTLLVVNNYRDRDNDQKAGKTTLIVYIGEKWGQRLYLISGLVGEFFMLFVSKSYSENMLSPTLLMVYLLLHFITYEKMQKIKRGKELNRILGLTARNIMIFGILSIVSILI</sequence>
<keyword evidence="4 8" id="KW-0808">Transferase</keyword>
<comment type="caution">
    <text evidence="10">The sequence shown here is derived from an EMBL/GenBank/DDBJ whole genome shotgun (WGS) entry which is preliminary data.</text>
</comment>
<organism evidence="10 11">
    <name type="scientific">Segatella salivae</name>
    <dbReference type="NCBI Taxonomy" id="228604"/>
    <lineage>
        <taxon>Bacteria</taxon>
        <taxon>Pseudomonadati</taxon>
        <taxon>Bacteroidota</taxon>
        <taxon>Bacteroidia</taxon>
        <taxon>Bacteroidales</taxon>
        <taxon>Prevotellaceae</taxon>
        <taxon>Segatella</taxon>
    </lineage>
</organism>
<evidence type="ECO:0000313" key="10">
    <source>
        <dbReference type="EMBL" id="MBW4865580.1"/>
    </source>
</evidence>
<feature type="transmembrane region" description="Helical" evidence="8">
    <location>
        <begin position="281"/>
        <end position="304"/>
    </location>
</feature>
<evidence type="ECO:0000256" key="9">
    <source>
        <dbReference type="NCBIfam" id="TIGR00751"/>
    </source>
</evidence>
<feature type="transmembrane region" description="Helical" evidence="8">
    <location>
        <begin position="127"/>
        <end position="143"/>
    </location>
</feature>
<feature type="transmembrane region" description="Helical" evidence="8">
    <location>
        <begin position="150"/>
        <end position="171"/>
    </location>
</feature>
<feature type="transmembrane region" description="Helical" evidence="8">
    <location>
        <begin position="183"/>
        <end position="201"/>
    </location>
</feature>
<proteinExistence type="inferred from homology"/>
<feature type="transmembrane region" description="Helical" evidence="8">
    <location>
        <begin position="104"/>
        <end position="121"/>
    </location>
</feature>
<evidence type="ECO:0000256" key="4">
    <source>
        <dbReference type="ARBA" id="ARBA00022679"/>
    </source>
</evidence>
<comment type="catalytic activity">
    <reaction evidence="8">
        <text>an all-trans-polyprenyl diphosphate + 1,4-dihydroxy-2-naphthoate + H(+) = a 2-demethylmenaquinol + CO2 + diphosphate</text>
        <dbReference type="Rhea" id="RHEA:26478"/>
        <dbReference type="Rhea" id="RHEA-COMP:9563"/>
        <dbReference type="Rhea" id="RHEA-COMP:9564"/>
        <dbReference type="ChEBI" id="CHEBI:11173"/>
        <dbReference type="ChEBI" id="CHEBI:15378"/>
        <dbReference type="ChEBI" id="CHEBI:16526"/>
        <dbReference type="ChEBI" id="CHEBI:33019"/>
        <dbReference type="ChEBI" id="CHEBI:55437"/>
        <dbReference type="ChEBI" id="CHEBI:58914"/>
        <dbReference type="EC" id="2.5.1.74"/>
    </reaction>
</comment>
<dbReference type="PANTHER" id="PTHR13929:SF0">
    <property type="entry name" value="UBIA PRENYLTRANSFERASE DOMAIN-CONTAINING PROTEIN 1"/>
    <property type="match status" value="1"/>
</dbReference>
<name>A0AAW4NQ39_9BACT</name>
<feature type="transmembrane region" description="Helical" evidence="8">
    <location>
        <begin position="45"/>
        <end position="68"/>
    </location>
</feature>
<evidence type="ECO:0000256" key="8">
    <source>
        <dbReference type="HAMAP-Rule" id="MF_01937"/>
    </source>
</evidence>
<dbReference type="GO" id="GO:0042371">
    <property type="term" value="P:vitamin K biosynthetic process"/>
    <property type="evidence" value="ECO:0007669"/>
    <property type="project" value="TreeGrafter"/>
</dbReference>
<dbReference type="GO" id="GO:0005886">
    <property type="term" value="C:plasma membrane"/>
    <property type="evidence" value="ECO:0007669"/>
    <property type="project" value="UniProtKB-SubCell"/>
</dbReference>
<dbReference type="PANTHER" id="PTHR13929">
    <property type="entry name" value="1,4-DIHYDROXY-2-NAPHTHOATE OCTAPRENYLTRANSFERASE"/>
    <property type="match status" value="1"/>
</dbReference>
<evidence type="ECO:0000256" key="7">
    <source>
        <dbReference type="ARBA" id="ARBA00023136"/>
    </source>
</evidence>
<dbReference type="InterPro" id="IPR026046">
    <property type="entry name" value="UBIAD1"/>
</dbReference>
<protein>
    <recommendedName>
        <fullName evidence="8 9">1,4-dihydroxy-2-naphthoate octaprenyltransferase</fullName>
        <shortName evidence="8">DHNA-octaprenyltransferase</shortName>
        <ecNumber evidence="8 9">2.5.1.74</ecNumber>
    </recommendedName>
</protein>
<evidence type="ECO:0000256" key="3">
    <source>
        <dbReference type="ARBA" id="ARBA00022475"/>
    </source>
</evidence>
<comment type="subcellular location">
    <subcellularLocation>
        <location evidence="8">Cell membrane</location>
        <topology evidence="8">Multi-pass membrane protein</topology>
    </subcellularLocation>
    <subcellularLocation>
        <location evidence="1">Membrane</location>
        <topology evidence="1">Multi-pass membrane protein</topology>
    </subcellularLocation>
</comment>
<dbReference type="CDD" id="cd13962">
    <property type="entry name" value="PT_UbiA_UBIAD1"/>
    <property type="match status" value="1"/>
</dbReference>
<dbReference type="GO" id="GO:0009234">
    <property type="term" value="P:menaquinone biosynthetic process"/>
    <property type="evidence" value="ECO:0007669"/>
    <property type="project" value="UniProtKB-UniRule"/>
</dbReference>
<dbReference type="HAMAP" id="MF_01937">
    <property type="entry name" value="MenA_1"/>
    <property type="match status" value="1"/>
</dbReference>
<keyword evidence="6 8" id="KW-1133">Transmembrane helix</keyword>
<evidence type="ECO:0000256" key="6">
    <source>
        <dbReference type="ARBA" id="ARBA00022989"/>
    </source>
</evidence>
<evidence type="ECO:0000256" key="2">
    <source>
        <dbReference type="ARBA" id="ARBA00022428"/>
    </source>
</evidence>
<keyword evidence="2 8" id="KW-0474">Menaquinone biosynthesis</keyword>
<reference evidence="10" key="1">
    <citation type="submission" date="2021-07" db="EMBL/GenBank/DDBJ databases">
        <title>Genomic diversity and antimicrobial resistance of Prevotella spp. isolated from chronic lung disease airways.</title>
        <authorList>
            <person name="Webb K.A."/>
            <person name="Olagoke O.S."/>
            <person name="Baird T."/>
            <person name="Neill J."/>
            <person name="Pham A."/>
            <person name="Wells T.J."/>
            <person name="Ramsay K.A."/>
            <person name="Bell S.C."/>
            <person name="Sarovich D.S."/>
            <person name="Price E.P."/>
        </authorList>
    </citation>
    <scope>NUCLEOTIDE SEQUENCE</scope>
    <source>
        <strain evidence="10">SCHI0047.S.3</strain>
    </source>
</reference>
<keyword evidence="7 8" id="KW-0472">Membrane</keyword>
<gene>
    <name evidence="8 10" type="primary">menA</name>
    <name evidence="10" type="ORF">KZY68_06025</name>
</gene>
<dbReference type="InterPro" id="IPR004657">
    <property type="entry name" value="MenA"/>
</dbReference>
<dbReference type="RefSeq" id="WP_219426861.1">
    <property type="nucleotide sequence ID" value="NZ_JAHXQY010000033.1"/>
</dbReference>
<evidence type="ECO:0000256" key="1">
    <source>
        <dbReference type="ARBA" id="ARBA00004141"/>
    </source>
</evidence>
<comment type="pathway">
    <text evidence="8">Quinol/quinone metabolism; menaquinone biosynthesis; menaquinol from 1,4-dihydroxy-2-naphthoate: step 1/2.</text>
</comment>